<proteinExistence type="predicted"/>
<dbReference type="OMA" id="FQVANRH"/>
<dbReference type="Pfam" id="PF15679">
    <property type="entry name" value="DUF4665"/>
    <property type="match status" value="1"/>
</dbReference>
<evidence type="ECO:0000313" key="2">
    <source>
        <dbReference type="Proteomes" id="UP000288216"/>
    </source>
</evidence>
<name>A0A401PGF6_SCYTO</name>
<dbReference type="GO" id="GO:0005730">
    <property type="term" value="C:nucleolus"/>
    <property type="evidence" value="ECO:0007669"/>
    <property type="project" value="TreeGrafter"/>
</dbReference>
<dbReference type="GO" id="GO:0042254">
    <property type="term" value="P:ribosome biogenesis"/>
    <property type="evidence" value="ECO:0007669"/>
    <property type="project" value="InterPro"/>
</dbReference>
<gene>
    <name evidence="1" type="ORF">scyTo_0001870</name>
</gene>
<dbReference type="PANTHER" id="PTHR35544">
    <property type="entry name" value="RIBOSOMAL BIOGENESIS FACTOR"/>
    <property type="match status" value="1"/>
</dbReference>
<dbReference type="PANTHER" id="PTHR35544:SF4">
    <property type="entry name" value="RIBOSOMAL BIOGENESIS FACTOR"/>
    <property type="match status" value="1"/>
</dbReference>
<accession>A0A401PGF6</accession>
<protein>
    <submittedName>
        <fullName evidence="1">Uncharacterized protein</fullName>
    </submittedName>
</protein>
<dbReference type="InterPro" id="IPR031389">
    <property type="entry name" value="RBIS"/>
</dbReference>
<keyword evidence="2" id="KW-1185">Reference proteome</keyword>
<dbReference type="STRING" id="75743.A0A401PGF6"/>
<dbReference type="EMBL" id="BFAA01000436">
    <property type="protein sequence ID" value="GCB72207.1"/>
    <property type="molecule type" value="Genomic_DNA"/>
</dbReference>
<dbReference type="OrthoDB" id="8828063at2759"/>
<dbReference type="Proteomes" id="UP000288216">
    <property type="component" value="Unassembled WGS sequence"/>
</dbReference>
<reference evidence="1 2" key="1">
    <citation type="journal article" date="2018" name="Nat. Ecol. Evol.">
        <title>Shark genomes provide insights into elasmobranch evolution and the origin of vertebrates.</title>
        <authorList>
            <person name="Hara Y"/>
            <person name="Yamaguchi K"/>
            <person name="Onimaru K"/>
            <person name="Kadota M"/>
            <person name="Koyanagi M"/>
            <person name="Keeley SD"/>
            <person name="Tatsumi K"/>
            <person name="Tanaka K"/>
            <person name="Motone F"/>
            <person name="Kageyama Y"/>
            <person name="Nozu R"/>
            <person name="Adachi N"/>
            <person name="Nishimura O"/>
            <person name="Nakagawa R"/>
            <person name="Tanegashima C"/>
            <person name="Kiyatake I"/>
            <person name="Matsumoto R"/>
            <person name="Murakumo K"/>
            <person name="Nishida K"/>
            <person name="Terakita A"/>
            <person name="Kuratani S"/>
            <person name="Sato K"/>
            <person name="Hyodo S Kuraku.S."/>
        </authorList>
    </citation>
    <scope>NUCLEOTIDE SEQUENCE [LARGE SCALE GENOMIC DNA]</scope>
</reference>
<comment type="caution">
    <text evidence="1">The sequence shown here is derived from an EMBL/GenBank/DDBJ whole genome shotgun (WGS) entry which is preliminary data.</text>
</comment>
<sequence>MARIGSKSFSWGLSEACGALFVTRLVCYAGDTRRGDRSSDCSKLSERMAKNKSKAQKHKDVFKVANSKSLKVKSKTKPVTTSLKKLNIMNNEKVCKVNKAFSEVQKEIHNLSKDTAASSKKPLQIPRLPPPELLNVDATTQLFSQL</sequence>
<dbReference type="AlphaFoldDB" id="A0A401PGF6"/>
<evidence type="ECO:0000313" key="1">
    <source>
        <dbReference type="EMBL" id="GCB72207.1"/>
    </source>
</evidence>
<organism evidence="1 2">
    <name type="scientific">Scyliorhinus torazame</name>
    <name type="common">Cloudy catshark</name>
    <name type="synonym">Catulus torazame</name>
    <dbReference type="NCBI Taxonomy" id="75743"/>
    <lineage>
        <taxon>Eukaryota</taxon>
        <taxon>Metazoa</taxon>
        <taxon>Chordata</taxon>
        <taxon>Craniata</taxon>
        <taxon>Vertebrata</taxon>
        <taxon>Chondrichthyes</taxon>
        <taxon>Elasmobranchii</taxon>
        <taxon>Galeomorphii</taxon>
        <taxon>Galeoidea</taxon>
        <taxon>Carcharhiniformes</taxon>
        <taxon>Scyliorhinidae</taxon>
        <taxon>Scyliorhinus</taxon>
    </lineage>
</organism>